<protein>
    <recommendedName>
        <fullName evidence="3">histidine kinase</fullName>
        <ecNumber evidence="3">2.7.13.3</ecNumber>
    </recommendedName>
</protein>
<evidence type="ECO:0000256" key="9">
    <source>
        <dbReference type="PROSITE-ProRule" id="PRU00169"/>
    </source>
</evidence>
<dbReference type="AlphaFoldDB" id="K6Y6N4"/>
<feature type="domain" description="Response regulatory" evidence="12">
    <location>
        <begin position="563"/>
        <end position="678"/>
    </location>
</feature>
<evidence type="ECO:0000313" key="13">
    <source>
        <dbReference type="EMBL" id="GAC13872.1"/>
    </source>
</evidence>
<dbReference type="CDD" id="cd00156">
    <property type="entry name" value="REC"/>
    <property type="match status" value="1"/>
</dbReference>
<evidence type="ECO:0000259" key="11">
    <source>
        <dbReference type="PROSITE" id="PS50109"/>
    </source>
</evidence>
<proteinExistence type="predicted"/>
<dbReference type="PANTHER" id="PTHR45339">
    <property type="entry name" value="HYBRID SIGNAL TRANSDUCTION HISTIDINE KINASE J"/>
    <property type="match status" value="1"/>
</dbReference>
<keyword evidence="7" id="KW-0902">Two-component regulatory system</keyword>
<evidence type="ECO:0000256" key="7">
    <source>
        <dbReference type="ARBA" id="ARBA00023012"/>
    </source>
</evidence>
<feature type="modified residue" description="4-aspartylphosphate" evidence="9">
    <location>
        <position position="612"/>
    </location>
</feature>
<dbReference type="EMBL" id="BAEN01000023">
    <property type="protein sequence ID" value="GAC13872.1"/>
    <property type="molecule type" value="Genomic_DNA"/>
</dbReference>
<gene>
    <name evidence="13" type="ORF">GLIP_1231</name>
</gene>
<dbReference type="STRING" id="1127673.GLIP_1231"/>
<sequence>MNDANIVNIAGQQRMLSQRIALFVTRLSTCPDNKLLQIQELQTTIEKFEKNRAYLSGLPKLPAKVQNLYFGDTGLDAKSQDYAQQAREYDDNLLTCGEIPVAFNTVNTDKLLVTLDEVVNEFEIAARKRVERVENIELFLWIFTLLLLFLEALIIFRPMERKIKSTLASLQTALSAAKQAEQQAVEANKAKSEFLASMSHELRTPMNGLFGMIELAIDNPEKSKEYLEKAKSAGKQLLVLINDVLDLSKIEAGKLRIERSPFDLVQLLDDVASVQSANCRMKNLTFKFEKKTNLPARIISDSTRLAQIMHNLLSNAIKFTNSGTVELTVGVHIKNKQYFLIINVVDTGIGIEQHKIASIFEKFEQADQTTTRLYGGTGLGLAITKQLSDLMKGELRVKSEVGKGSHFTLTLPIEIDIVPQENIYPEVNLQCAIVDDLQTSREYIQHIAESQGLTTTTFQSAKDFLDTNIDYYDVLIIDFSMPELNGAQLIEELLKRNTTPLPHIILISAAIEQFECTETVRSVIWRTHAKPIIRQELEANLRELQKIYIHQQSKAGETQTSFRILVAEDNEINAEVVKVMLETSGFQVSIASDGEKAVNACILEDFDLILMDLQMPIMDGLSATLKLRNEINFTNPIIALSANAYVEDREKCRAAGMSDFLAKPIDKVSLISTIQKYLK</sequence>
<keyword evidence="5 10" id="KW-0812">Transmembrane</keyword>
<dbReference type="Pfam" id="PF02518">
    <property type="entry name" value="HATPase_c"/>
    <property type="match status" value="1"/>
</dbReference>
<dbReference type="CDD" id="cd16922">
    <property type="entry name" value="HATPase_EvgS-ArcB-TorS-like"/>
    <property type="match status" value="1"/>
</dbReference>
<dbReference type="SMART" id="SM00388">
    <property type="entry name" value="HisKA"/>
    <property type="match status" value="1"/>
</dbReference>
<dbReference type="SUPFAM" id="SSF47384">
    <property type="entry name" value="Homodimeric domain of signal transducing histidine kinase"/>
    <property type="match status" value="1"/>
</dbReference>
<dbReference type="eggNOG" id="COG2205">
    <property type="taxonomic scope" value="Bacteria"/>
</dbReference>
<comment type="caution">
    <text evidence="13">The sequence shown here is derived from an EMBL/GenBank/DDBJ whole genome shotgun (WGS) entry which is preliminary data.</text>
</comment>
<dbReference type="InterPro" id="IPR036890">
    <property type="entry name" value="HATPase_C_sf"/>
</dbReference>
<reference evidence="13 14" key="1">
    <citation type="journal article" date="2017" name="Antonie Van Leeuwenhoek">
        <title>Rhizobium rhizosphaerae sp. nov., a novel species isolated from rice rhizosphere.</title>
        <authorList>
            <person name="Zhao J.J."/>
            <person name="Zhang J."/>
            <person name="Zhang R.J."/>
            <person name="Zhang C.W."/>
            <person name="Yin H.Q."/>
            <person name="Zhang X.X."/>
        </authorList>
    </citation>
    <scope>NUCLEOTIDE SEQUENCE [LARGE SCALE GENOMIC DNA]</scope>
    <source>
        <strain evidence="13 14">E3</strain>
    </source>
</reference>
<evidence type="ECO:0000256" key="1">
    <source>
        <dbReference type="ARBA" id="ARBA00000085"/>
    </source>
</evidence>
<dbReference type="InterPro" id="IPR003661">
    <property type="entry name" value="HisK_dim/P_dom"/>
</dbReference>
<evidence type="ECO:0000256" key="5">
    <source>
        <dbReference type="ARBA" id="ARBA00022692"/>
    </source>
</evidence>
<evidence type="ECO:0000256" key="6">
    <source>
        <dbReference type="ARBA" id="ARBA00022989"/>
    </source>
</evidence>
<dbReference type="Pfam" id="PF00512">
    <property type="entry name" value="HisKA"/>
    <property type="match status" value="1"/>
</dbReference>
<dbReference type="CDD" id="cd17546">
    <property type="entry name" value="REC_hyHK_CKI1_RcsC-like"/>
    <property type="match status" value="1"/>
</dbReference>
<comment type="catalytic activity">
    <reaction evidence="1">
        <text>ATP + protein L-histidine = ADP + protein N-phospho-L-histidine.</text>
        <dbReference type="EC" id="2.7.13.3"/>
    </reaction>
</comment>
<dbReference type="InterPro" id="IPR036097">
    <property type="entry name" value="HisK_dim/P_sf"/>
</dbReference>
<dbReference type="SMART" id="SM00387">
    <property type="entry name" value="HATPase_c"/>
    <property type="match status" value="1"/>
</dbReference>
<feature type="modified residue" description="4-aspartylphosphate" evidence="9">
    <location>
        <position position="478"/>
    </location>
</feature>
<comment type="subcellular location">
    <subcellularLocation>
        <location evidence="2">Membrane</location>
        <topology evidence="2">Multi-pass membrane protein</topology>
    </subcellularLocation>
</comment>
<keyword evidence="4 9" id="KW-0597">Phosphoprotein</keyword>
<dbReference type="Pfam" id="PF00072">
    <property type="entry name" value="Response_reg"/>
    <property type="match status" value="2"/>
</dbReference>
<evidence type="ECO:0000313" key="14">
    <source>
        <dbReference type="Proteomes" id="UP000006334"/>
    </source>
</evidence>
<dbReference type="InterPro" id="IPR001789">
    <property type="entry name" value="Sig_transdc_resp-reg_receiver"/>
</dbReference>
<dbReference type="InterPro" id="IPR003594">
    <property type="entry name" value="HATPase_dom"/>
</dbReference>
<evidence type="ECO:0000256" key="8">
    <source>
        <dbReference type="ARBA" id="ARBA00023136"/>
    </source>
</evidence>
<name>K6Y6N4_9ALTE</name>
<dbReference type="PRINTS" id="PR00344">
    <property type="entry name" value="BCTRLSENSOR"/>
</dbReference>
<dbReference type="GO" id="GO:0016020">
    <property type="term" value="C:membrane"/>
    <property type="evidence" value="ECO:0007669"/>
    <property type="project" value="UniProtKB-SubCell"/>
</dbReference>
<feature type="domain" description="Histidine kinase" evidence="11">
    <location>
        <begin position="197"/>
        <end position="415"/>
    </location>
</feature>
<dbReference type="InterPro" id="IPR005467">
    <property type="entry name" value="His_kinase_dom"/>
</dbReference>
<evidence type="ECO:0000256" key="10">
    <source>
        <dbReference type="SAM" id="Phobius"/>
    </source>
</evidence>
<dbReference type="SMART" id="SM00448">
    <property type="entry name" value="REC"/>
    <property type="match status" value="2"/>
</dbReference>
<feature type="domain" description="Response regulatory" evidence="12">
    <location>
        <begin position="430"/>
        <end position="545"/>
    </location>
</feature>
<dbReference type="InterPro" id="IPR011006">
    <property type="entry name" value="CheY-like_superfamily"/>
</dbReference>
<dbReference type="CDD" id="cd00082">
    <property type="entry name" value="HisKA"/>
    <property type="match status" value="1"/>
</dbReference>
<keyword evidence="14" id="KW-1185">Reference proteome</keyword>
<dbReference type="InterPro" id="IPR029095">
    <property type="entry name" value="NarX-like_N"/>
</dbReference>
<dbReference type="PANTHER" id="PTHR45339:SF1">
    <property type="entry name" value="HYBRID SIGNAL TRANSDUCTION HISTIDINE KINASE J"/>
    <property type="match status" value="1"/>
</dbReference>
<dbReference type="Gene3D" id="3.30.565.10">
    <property type="entry name" value="Histidine kinase-like ATPase, C-terminal domain"/>
    <property type="match status" value="1"/>
</dbReference>
<accession>K6Y6N4</accession>
<dbReference type="Gene3D" id="1.10.287.130">
    <property type="match status" value="1"/>
</dbReference>
<evidence type="ECO:0000256" key="3">
    <source>
        <dbReference type="ARBA" id="ARBA00012438"/>
    </source>
</evidence>
<keyword evidence="6 10" id="KW-1133">Transmembrane helix</keyword>
<dbReference type="FunFam" id="3.30.565.10:FF:000078">
    <property type="entry name" value="Two-component sensor histidine kinase"/>
    <property type="match status" value="1"/>
</dbReference>
<dbReference type="InterPro" id="IPR004358">
    <property type="entry name" value="Sig_transdc_His_kin-like_C"/>
</dbReference>
<dbReference type="SUPFAM" id="SSF52172">
    <property type="entry name" value="CheY-like"/>
    <property type="match status" value="2"/>
</dbReference>
<feature type="transmembrane region" description="Helical" evidence="10">
    <location>
        <begin position="138"/>
        <end position="156"/>
    </location>
</feature>
<dbReference type="Pfam" id="PF13675">
    <property type="entry name" value="PilJ"/>
    <property type="match status" value="1"/>
</dbReference>
<evidence type="ECO:0000256" key="2">
    <source>
        <dbReference type="ARBA" id="ARBA00004141"/>
    </source>
</evidence>
<dbReference type="Proteomes" id="UP000006334">
    <property type="component" value="Unassembled WGS sequence"/>
</dbReference>
<evidence type="ECO:0000259" key="12">
    <source>
        <dbReference type="PROSITE" id="PS50110"/>
    </source>
</evidence>
<dbReference type="EC" id="2.7.13.3" evidence="3"/>
<dbReference type="GO" id="GO:0000155">
    <property type="term" value="F:phosphorelay sensor kinase activity"/>
    <property type="evidence" value="ECO:0007669"/>
    <property type="project" value="InterPro"/>
</dbReference>
<keyword evidence="8 10" id="KW-0472">Membrane</keyword>
<organism evidence="13 14">
    <name type="scientific">Aliiglaciecola lipolytica E3</name>
    <dbReference type="NCBI Taxonomy" id="1127673"/>
    <lineage>
        <taxon>Bacteria</taxon>
        <taxon>Pseudomonadati</taxon>
        <taxon>Pseudomonadota</taxon>
        <taxon>Gammaproteobacteria</taxon>
        <taxon>Alteromonadales</taxon>
        <taxon>Alteromonadaceae</taxon>
        <taxon>Aliiglaciecola</taxon>
    </lineage>
</organism>
<evidence type="ECO:0000256" key="4">
    <source>
        <dbReference type="ARBA" id="ARBA00022553"/>
    </source>
</evidence>
<dbReference type="Gene3D" id="3.40.50.2300">
    <property type="match status" value="2"/>
</dbReference>
<dbReference type="PROSITE" id="PS50109">
    <property type="entry name" value="HIS_KIN"/>
    <property type="match status" value="1"/>
</dbReference>
<dbReference type="PROSITE" id="PS50110">
    <property type="entry name" value="RESPONSE_REGULATORY"/>
    <property type="match status" value="2"/>
</dbReference>
<dbReference type="SUPFAM" id="SSF55874">
    <property type="entry name" value="ATPase domain of HSP90 chaperone/DNA topoisomerase II/histidine kinase"/>
    <property type="match status" value="1"/>
</dbReference>